<dbReference type="SUPFAM" id="SSF53448">
    <property type="entry name" value="Nucleotide-diphospho-sugar transferases"/>
    <property type="match status" value="1"/>
</dbReference>
<reference evidence="3 4" key="1">
    <citation type="submission" date="2017-05" db="EMBL/GenBank/DDBJ databases">
        <title>Host range expansion of the Methanosphaera genus to humans and monogastric animals involves recent and extensive reduction in genome content.</title>
        <authorList>
            <person name="Hoedt E.C."/>
            <person name="Volmer J.G."/>
            <person name="Parks D.H."/>
            <person name="Rosewarne C.P."/>
            <person name="Denman S.E."/>
            <person name="Mcsweeney C.S."/>
            <person name="O Cuiv P."/>
            <person name="Hugenholtz P."/>
            <person name="Tyson G.W."/>
            <person name="Morrison M."/>
        </authorList>
    </citation>
    <scope>NUCLEOTIDE SEQUENCE [LARGE SCALE GENOMIC DNA]</scope>
    <source>
        <strain evidence="3 4">PA5</strain>
    </source>
</reference>
<feature type="domain" description="Glycosyltransferase 2-like" evidence="1">
    <location>
        <begin position="155"/>
        <end position="340"/>
    </location>
</feature>
<name>A0A328PZP7_9EURY</name>
<evidence type="ECO:0000259" key="1">
    <source>
        <dbReference type="Pfam" id="PF00535"/>
    </source>
</evidence>
<dbReference type="InterPro" id="IPR029044">
    <property type="entry name" value="Nucleotide-diphossugar_trans"/>
</dbReference>
<dbReference type="CDD" id="cd04186">
    <property type="entry name" value="GT_2_like_c"/>
    <property type="match status" value="1"/>
</dbReference>
<evidence type="ECO:0000259" key="2">
    <source>
        <dbReference type="Pfam" id="PF13524"/>
    </source>
</evidence>
<comment type="caution">
    <text evidence="3">The sequence shown here is derived from an EMBL/GenBank/DDBJ whole genome shotgun (WGS) entry which is preliminary data.</text>
</comment>
<organism evidence="3 4">
    <name type="scientific">Methanosphaera stadtmanae</name>
    <dbReference type="NCBI Taxonomy" id="2317"/>
    <lineage>
        <taxon>Archaea</taxon>
        <taxon>Methanobacteriati</taxon>
        <taxon>Methanobacteriota</taxon>
        <taxon>Methanomada group</taxon>
        <taxon>Methanobacteria</taxon>
        <taxon>Methanobacteriales</taxon>
        <taxon>Methanobacteriaceae</taxon>
        <taxon>Methanosphaera</taxon>
    </lineage>
</organism>
<dbReference type="RefSeq" id="WP_112149385.1">
    <property type="nucleotide sequence ID" value="NZ_NGJK01000025.1"/>
</dbReference>
<dbReference type="InterPro" id="IPR001173">
    <property type="entry name" value="Glyco_trans_2-like"/>
</dbReference>
<dbReference type="Pfam" id="PF13524">
    <property type="entry name" value="Glyco_trans_1_2"/>
    <property type="match status" value="1"/>
</dbReference>
<proteinExistence type="predicted"/>
<dbReference type="Pfam" id="PF00535">
    <property type="entry name" value="Glycos_transf_2"/>
    <property type="match status" value="1"/>
</dbReference>
<dbReference type="PANTHER" id="PTHR43179">
    <property type="entry name" value="RHAMNOSYLTRANSFERASE WBBL"/>
    <property type="match status" value="1"/>
</dbReference>
<gene>
    <name evidence="3" type="ORF">CA615_02375</name>
</gene>
<sequence length="736" mass="86635">MQKRQLHSLKQKLASKLYPLALLKNKNKIGNLKNLFITIKGYRQIRKNNLFDTEYYLENHESVRKDGMDALLHYIYYGSKKGYNPSIEFNTNKYLKENKDVEKSNINPLIHYAIYGISENRKNTSLTKKQIEKLREKINNDNKNKLPLIKKPLVSIIIITHNGENHIKRLLTKFTKLKQYNNYELIIWDNASEDNTKDTIKKFTNLNITLIENKTNETFSKANNEAVKKAKGNYLLFLNNDIEPLDGFINHLMNVILNKENVGCVGARLIYPDCSNSKINQEKSYTIQHEGIIFKVCDYIKPVNKNNGQKYYTNTNIQAQQIIAITAACMLIKKSVFNKVGGFQEEYVYGYEDVDLCLKLHKSGYKNYYTPQAMLYHYEFGTQEMEENKVVTQRREKNHEIFIKKWNTYLKKQLKEDLINNNQIITDKSLTIAFVVTQAQKNTTAGDYFTAQTLASSLKREYGWNIKYLEKGKDWYNIPEYVDVIISMLDTYNIEKIKTNNKYIIKIAWPRNWFDRWMNKDYFKDYNIILSSSKKACASITQKTGKKAIFYPIATDTDMFNENISPQKKYESDYCFTGSYWMAKREIIDFLDPTQIKHTFKLYGANWDKIEKFKPYYQGFINYKKIPQIYASTKIVIDDANHVTKEWGSVNSRVFDTIASGKLVITNGSRGNHDLFDGKIPEYHSKEELKDVINYYMEHSDKRNEKIKELQKIVLNKHTYTIRAKKLKRIIEEYEF</sequence>
<dbReference type="PANTHER" id="PTHR43179:SF7">
    <property type="entry name" value="RHAMNOSYLTRANSFERASE WBBL"/>
    <property type="match status" value="1"/>
</dbReference>
<evidence type="ECO:0000313" key="4">
    <source>
        <dbReference type="Proteomes" id="UP000248557"/>
    </source>
</evidence>
<accession>A0A328PZP7</accession>
<dbReference type="Proteomes" id="UP000248557">
    <property type="component" value="Unassembled WGS sequence"/>
</dbReference>
<dbReference type="EMBL" id="NGJK01000025">
    <property type="protein sequence ID" value="RAP03452.1"/>
    <property type="molecule type" value="Genomic_DNA"/>
</dbReference>
<evidence type="ECO:0000313" key="3">
    <source>
        <dbReference type="EMBL" id="RAP03452.1"/>
    </source>
</evidence>
<protein>
    <submittedName>
        <fullName evidence="3">Uncharacterized protein</fullName>
    </submittedName>
</protein>
<dbReference type="Gene3D" id="3.90.550.10">
    <property type="entry name" value="Spore Coat Polysaccharide Biosynthesis Protein SpsA, Chain A"/>
    <property type="match status" value="1"/>
</dbReference>
<dbReference type="AlphaFoldDB" id="A0A328PZP7"/>
<dbReference type="InterPro" id="IPR055259">
    <property type="entry name" value="YkvP/CgeB_Glyco_trans-like"/>
</dbReference>
<feature type="domain" description="Spore protein YkvP/CgeB glycosyl transferase-like" evidence="2">
    <location>
        <begin position="591"/>
        <end position="727"/>
    </location>
</feature>